<gene>
    <name evidence="2" type="ORF">OKA104_LOCUS53812</name>
</gene>
<dbReference type="AlphaFoldDB" id="A0A820RTB4"/>
<evidence type="ECO:0000313" key="2">
    <source>
        <dbReference type="EMBL" id="CAF4444453.1"/>
    </source>
</evidence>
<reference evidence="2" key="1">
    <citation type="submission" date="2021-02" db="EMBL/GenBank/DDBJ databases">
        <authorList>
            <person name="Nowell W R."/>
        </authorList>
    </citation>
    <scope>NUCLEOTIDE SEQUENCE</scope>
</reference>
<feature type="non-terminal residue" evidence="2">
    <location>
        <position position="134"/>
    </location>
</feature>
<evidence type="ECO:0000256" key="1">
    <source>
        <dbReference type="SAM" id="MobiDB-lite"/>
    </source>
</evidence>
<name>A0A820RTB4_9BILA</name>
<feature type="compositionally biased region" description="Basic and acidic residues" evidence="1">
    <location>
        <begin position="1"/>
        <end position="14"/>
    </location>
</feature>
<organism evidence="2 3">
    <name type="scientific">Adineta steineri</name>
    <dbReference type="NCBI Taxonomy" id="433720"/>
    <lineage>
        <taxon>Eukaryota</taxon>
        <taxon>Metazoa</taxon>
        <taxon>Spiralia</taxon>
        <taxon>Gnathifera</taxon>
        <taxon>Rotifera</taxon>
        <taxon>Eurotatoria</taxon>
        <taxon>Bdelloidea</taxon>
        <taxon>Adinetida</taxon>
        <taxon>Adinetidae</taxon>
        <taxon>Adineta</taxon>
    </lineage>
</organism>
<dbReference type="EMBL" id="CAJOAY010034344">
    <property type="protein sequence ID" value="CAF4444453.1"/>
    <property type="molecule type" value="Genomic_DNA"/>
</dbReference>
<protein>
    <submittedName>
        <fullName evidence="2">Uncharacterized protein</fullName>
    </submittedName>
</protein>
<evidence type="ECO:0000313" key="3">
    <source>
        <dbReference type="Proteomes" id="UP000663881"/>
    </source>
</evidence>
<comment type="caution">
    <text evidence="2">The sequence shown here is derived from an EMBL/GenBank/DDBJ whole genome shotgun (WGS) entry which is preliminary data.</text>
</comment>
<feature type="compositionally biased region" description="Polar residues" evidence="1">
    <location>
        <begin position="15"/>
        <end position="29"/>
    </location>
</feature>
<dbReference type="Proteomes" id="UP000663881">
    <property type="component" value="Unassembled WGS sequence"/>
</dbReference>
<accession>A0A820RTB4</accession>
<feature type="region of interest" description="Disordered" evidence="1">
    <location>
        <begin position="1"/>
        <end position="29"/>
    </location>
</feature>
<proteinExistence type="predicted"/>
<sequence length="134" mass="16002">MVHERETYYYRQEENNLSPPSTLSTPTNVTSRVETLLSDQKRLEHEIEEQIRRLKYDFDDVRKQIDRKQSSIHNEVKNIAARLDDDITEHYHRKQKIYADLAADTNTVGTELERLKSNTNNNKQQLWDNLEEIE</sequence>